<organism evidence="1 2">
    <name type="scientific">Fibrella rubiginis</name>
    <dbReference type="NCBI Taxonomy" id="2817060"/>
    <lineage>
        <taxon>Bacteria</taxon>
        <taxon>Pseudomonadati</taxon>
        <taxon>Bacteroidota</taxon>
        <taxon>Cytophagia</taxon>
        <taxon>Cytophagales</taxon>
        <taxon>Spirosomataceae</taxon>
        <taxon>Fibrella</taxon>
    </lineage>
</organism>
<dbReference type="Proteomes" id="UP000664034">
    <property type="component" value="Unassembled WGS sequence"/>
</dbReference>
<protein>
    <recommendedName>
        <fullName evidence="3">DUF2442 domain-containing protein</fullName>
    </recommendedName>
</protein>
<accession>A0A939GDX9</accession>
<dbReference type="EMBL" id="JAFMYV010000003">
    <property type="protein sequence ID" value="MBO0936571.1"/>
    <property type="molecule type" value="Genomic_DNA"/>
</dbReference>
<comment type="caution">
    <text evidence="1">The sequence shown here is derived from an EMBL/GenBank/DDBJ whole genome shotgun (WGS) entry which is preliminary data.</text>
</comment>
<dbReference type="Gene3D" id="3.30.2020.40">
    <property type="entry name" value="Uncharacterised protein PF10387, DUF2442"/>
    <property type="match status" value="1"/>
</dbReference>
<keyword evidence="2" id="KW-1185">Reference proteome</keyword>
<evidence type="ECO:0000313" key="2">
    <source>
        <dbReference type="Proteomes" id="UP000664034"/>
    </source>
</evidence>
<name>A0A939GDX9_9BACT</name>
<dbReference type="InterPro" id="IPR018841">
    <property type="entry name" value="DUF2442"/>
</dbReference>
<dbReference type="Pfam" id="PF10387">
    <property type="entry name" value="DUF2442"/>
    <property type="match status" value="1"/>
</dbReference>
<proteinExistence type="predicted"/>
<sequence>MSIYPVLQVASDEQLTDYILTTSGVHWPSLDADLSLRGLLIQEAVKPTPIVS</sequence>
<gene>
    <name evidence="1" type="ORF">J2I47_08455</name>
</gene>
<evidence type="ECO:0008006" key="3">
    <source>
        <dbReference type="Google" id="ProtNLM"/>
    </source>
</evidence>
<evidence type="ECO:0000313" key="1">
    <source>
        <dbReference type="EMBL" id="MBO0936571.1"/>
    </source>
</evidence>
<dbReference type="AlphaFoldDB" id="A0A939GDX9"/>
<reference evidence="1" key="1">
    <citation type="submission" date="2021-03" db="EMBL/GenBank/DDBJ databases">
        <title>Fibrella sp. HMF5335 genome sequencing and assembly.</title>
        <authorList>
            <person name="Kang H."/>
            <person name="Kim H."/>
            <person name="Bae S."/>
            <person name="Joh K."/>
        </authorList>
    </citation>
    <scope>NUCLEOTIDE SEQUENCE</scope>
    <source>
        <strain evidence="1">HMF5335</strain>
    </source>
</reference>